<evidence type="ECO:0000313" key="12">
    <source>
        <dbReference type="EMBL" id="CAG9316574.1"/>
    </source>
</evidence>
<keyword evidence="6" id="KW-0418">Kinase</keyword>
<evidence type="ECO:0000256" key="8">
    <source>
        <dbReference type="ARBA" id="ARBA00022840"/>
    </source>
</evidence>
<comment type="similarity">
    <text evidence="9">Belongs to the protein kinase superfamily. Ser/Thr protein kinase family. CDPK subfamily.</text>
</comment>
<keyword evidence="4" id="KW-0808">Transferase</keyword>
<dbReference type="Pfam" id="PF00069">
    <property type="entry name" value="Pkinase"/>
    <property type="match status" value="1"/>
</dbReference>
<comment type="subunit">
    <text evidence="2">Monomer.</text>
</comment>
<accession>A0AAU9IWP4</accession>
<dbReference type="Pfam" id="PF13499">
    <property type="entry name" value="EF-hand_7"/>
    <property type="match status" value="1"/>
</dbReference>
<dbReference type="PANTHER" id="PTHR24349">
    <property type="entry name" value="SERINE/THREONINE-PROTEIN KINASE"/>
    <property type="match status" value="1"/>
</dbReference>
<protein>
    <recommendedName>
        <fullName evidence="14">Calcium-dependent protein kinase</fullName>
    </recommendedName>
</protein>
<organism evidence="12 13">
    <name type="scientific">Blepharisma stoltei</name>
    <dbReference type="NCBI Taxonomy" id="1481888"/>
    <lineage>
        <taxon>Eukaryota</taxon>
        <taxon>Sar</taxon>
        <taxon>Alveolata</taxon>
        <taxon>Ciliophora</taxon>
        <taxon>Postciliodesmatophora</taxon>
        <taxon>Heterotrichea</taxon>
        <taxon>Heterotrichida</taxon>
        <taxon>Blepharismidae</taxon>
        <taxon>Blepharisma</taxon>
    </lineage>
</organism>
<dbReference type="InterPro" id="IPR002048">
    <property type="entry name" value="EF_hand_dom"/>
</dbReference>
<reference evidence="12" key="1">
    <citation type="submission" date="2021-09" db="EMBL/GenBank/DDBJ databases">
        <authorList>
            <consortium name="AG Swart"/>
            <person name="Singh M."/>
            <person name="Singh A."/>
            <person name="Seah K."/>
            <person name="Emmerich C."/>
        </authorList>
    </citation>
    <scope>NUCLEOTIDE SEQUENCE</scope>
    <source>
        <strain evidence="12">ATCC30299</strain>
    </source>
</reference>
<dbReference type="EMBL" id="CAJZBQ010000016">
    <property type="protein sequence ID" value="CAG9316574.1"/>
    <property type="molecule type" value="Genomic_DNA"/>
</dbReference>
<dbReference type="CDD" id="cd00051">
    <property type="entry name" value="EFh"/>
    <property type="match status" value="1"/>
</dbReference>
<keyword evidence="13" id="KW-1185">Reference proteome</keyword>
<feature type="domain" description="Protein kinase" evidence="10">
    <location>
        <begin position="49"/>
        <end position="305"/>
    </location>
</feature>
<dbReference type="SUPFAM" id="SSF56112">
    <property type="entry name" value="Protein kinase-like (PK-like)"/>
    <property type="match status" value="1"/>
</dbReference>
<dbReference type="PROSITE" id="PS50011">
    <property type="entry name" value="PROTEIN_KINASE_DOM"/>
    <property type="match status" value="1"/>
</dbReference>
<dbReference type="PROSITE" id="PS50222">
    <property type="entry name" value="EF_HAND_2"/>
    <property type="match status" value="3"/>
</dbReference>
<feature type="domain" description="EF-hand" evidence="11">
    <location>
        <begin position="351"/>
        <end position="386"/>
    </location>
</feature>
<keyword evidence="3" id="KW-0723">Serine/threonine-protein kinase</keyword>
<dbReference type="InterPro" id="IPR050205">
    <property type="entry name" value="CDPK_Ser/Thr_kinases"/>
</dbReference>
<dbReference type="FunFam" id="1.10.510.10:FF:000571">
    <property type="entry name" value="Maternal embryonic leucine zipper kinase"/>
    <property type="match status" value="1"/>
</dbReference>
<dbReference type="InterPro" id="IPR011009">
    <property type="entry name" value="Kinase-like_dom_sf"/>
</dbReference>
<dbReference type="GO" id="GO:0004674">
    <property type="term" value="F:protein serine/threonine kinase activity"/>
    <property type="evidence" value="ECO:0007669"/>
    <property type="project" value="UniProtKB-KW"/>
</dbReference>
<feature type="domain" description="EF-hand" evidence="11">
    <location>
        <begin position="454"/>
        <end position="487"/>
    </location>
</feature>
<dbReference type="SMART" id="SM00054">
    <property type="entry name" value="EFh"/>
    <property type="match status" value="4"/>
</dbReference>
<dbReference type="GO" id="GO:0005524">
    <property type="term" value="F:ATP binding"/>
    <property type="evidence" value="ECO:0007669"/>
    <property type="project" value="UniProtKB-KW"/>
</dbReference>
<keyword evidence="8" id="KW-0067">ATP-binding</keyword>
<dbReference type="GO" id="GO:0005509">
    <property type="term" value="F:calcium ion binding"/>
    <property type="evidence" value="ECO:0007669"/>
    <property type="project" value="InterPro"/>
</dbReference>
<gene>
    <name evidence="12" type="ORF">BSTOLATCC_MIC16682</name>
</gene>
<evidence type="ECO:0000313" key="13">
    <source>
        <dbReference type="Proteomes" id="UP001162131"/>
    </source>
</evidence>
<evidence type="ECO:0000259" key="11">
    <source>
        <dbReference type="PROSITE" id="PS50222"/>
    </source>
</evidence>
<evidence type="ECO:0000256" key="2">
    <source>
        <dbReference type="ARBA" id="ARBA00011245"/>
    </source>
</evidence>
<keyword evidence="7" id="KW-0106">Calcium</keyword>
<evidence type="ECO:0000259" key="10">
    <source>
        <dbReference type="PROSITE" id="PS50011"/>
    </source>
</evidence>
<evidence type="ECO:0000256" key="7">
    <source>
        <dbReference type="ARBA" id="ARBA00022837"/>
    </source>
</evidence>
<sequence>MGCCNSKVDKPSKKKAENLKSLGEPLKVAAISAEKPKLVIQKGKVGEKYKIIKLLGTEKHGSYFQVMNVKTNVERFLKEYIKAKTSKKTLEQVLESIETLYGIDHPNVVKITEVIESDESLNIIAELCTGGELTAKISKNKSFSEKDAAKTFKDIMLAISCCHANGIVHRNISTKTILYQNQESNSEIKLVDFSLSKKMKHKHALKEPIGSVQYMAPEVFDKEYNEKCDIWSAGVVLYIMLVGRPPFGGHKVNDIVASIKEGKLHLDKSHCQHLSGEAKDLLKKMLSVDPEARLSAQQVLEHQWIKSYNNDTISSIPLTEEVFAHLIRHHSESKLSDALFSFVATQISDSAEDKILEEQFKAMDKNGDGRLTLEEIESGLKLLSPGTNVDPKKLFSEIDRDHSGFVGYTEFMMASRNWKKTVQKEELEKVFQSLDIGSDGQLALNDFKNSFPGIDSSEWADFFKAADANQDGLISYEELKEYLISRA</sequence>
<dbReference type="InterPro" id="IPR018247">
    <property type="entry name" value="EF_Hand_1_Ca_BS"/>
</dbReference>
<evidence type="ECO:0000256" key="6">
    <source>
        <dbReference type="ARBA" id="ARBA00022777"/>
    </source>
</evidence>
<evidence type="ECO:0000256" key="4">
    <source>
        <dbReference type="ARBA" id="ARBA00022679"/>
    </source>
</evidence>
<comment type="cofactor">
    <cofactor evidence="1">
        <name>Mg(2+)</name>
        <dbReference type="ChEBI" id="CHEBI:18420"/>
    </cofactor>
</comment>
<evidence type="ECO:0000256" key="9">
    <source>
        <dbReference type="ARBA" id="ARBA00024334"/>
    </source>
</evidence>
<name>A0AAU9IWP4_9CILI</name>
<dbReference type="InterPro" id="IPR000719">
    <property type="entry name" value="Prot_kinase_dom"/>
</dbReference>
<dbReference type="Pfam" id="PF13202">
    <property type="entry name" value="EF-hand_5"/>
    <property type="match status" value="1"/>
</dbReference>
<dbReference type="Gene3D" id="1.10.238.10">
    <property type="entry name" value="EF-hand"/>
    <property type="match status" value="1"/>
</dbReference>
<dbReference type="InterPro" id="IPR011992">
    <property type="entry name" value="EF-hand-dom_pair"/>
</dbReference>
<dbReference type="AlphaFoldDB" id="A0AAU9IWP4"/>
<comment type="caution">
    <text evidence="12">The sequence shown here is derived from an EMBL/GenBank/DDBJ whole genome shotgun (WGS) entry which is preliminary data.</text>
</comment>
<dbReference type="Proteomes" id="UP001162131">
    <property type="component" value="Unassembled WGS sequence"/>
</dbReference>
<dbReference type="Gene3D" id="3.30.200.20">
    <property type="entry name" value="Phosphorylase Kinase, domain 1"/>
    <property type="match status" value="1"/>
</dbReference>
<dbReference type="PROSITE" id="PS00018">
    <property type="entry name" value="EF_HAND_1"/>
    <property type="match status" value="3"/>
</dbReference>
<proteinExistence type="inferred from homology"/>
<keyword evidence="5" id="KW-0547">Nucleotide-binding</keyword>
<evidence type="ECO:0000256" key="5">
    <source>
        <dbReference type="ARBA" id="ARBA00022741"/>
    </source>
</evidence>
<feature type="domain" description="EF-hand" evidence="11">
    <location>
        <begin position="392"/>
        <end position="421"/>
    </location>
</feature>
<evidence type="ECO:0000256" key="3">
    <source>
        <dbReference type="ARBA" id="ARBA00022527"/>
    </source>
</evidence>
<dbReference type="SUPFAM" id="SSF47473">
    <property type="entry name" value="EF-hand"/>
    <property type="match status" value="1"/>
</dbReference>
<evidence type="ECO:0008006" key="14">
    <source>
        <dbReference type="Google" id="ProtNLM"/>
    </source>
</evidence>
<evidence type="ECO:0000256" key="1">
    <source>
        <dbReference type="ARBA" id="ARBA00001946"/>
    </source>
</evidence>
<dbReference type="Gene3D" id="1.10.510.10">
    <property type="entry name" value="Transferase(Phosphotransferase) domain 1"/>
    <property type="match status" value="1"/>
</dbReference>
<dbReference type="CDD" id="cd05117">
    <property type="entry name" value="STKc_CAMK"/>
    <property type="match status" value="1"/>
</dbReference>